<reference evidence="1" key="1">
    <citation type="submission" date="2014-09" db="EMBL/GenBank/DDBJ databases">
        <authorList>
            <person name="Magalhaes I.L.F."/>
            <person name="Oliveira U."/>
            <person name="Santos F.R."/>
            <person name="Vidigal T.H.D.A."/>
            <person name="Brescovit A.D."/>
            <person name="Santos A.J."/>
        </authorList>
    </citation>
    <scope>NUCLEOTIDE SEQUENCE</scope>
    <source>
        <tissue evidence="1">Shoot tissue taken approximately 20 cm above the soil surface</tissue>
    </source>
</reference>
<reference evidence="1" key="2">
    <citation type="journal article" date="2015" name="Data Brief">
        <title>Shoot transcriptome of the giant reed, Arundo donax.</title>
        <authorList>
            <person name="Barrero R.A."/>
            <person name="Guerrero F.D."/>
            <person name="Moolhuijzen P."/>
            <person name="Goolsby J.A."/>
            <person name="Tidwell J."/>
            <person name="Bellgard S.E."/>
            <person name="Bellgard M.I."/>
        </authorList>
    </citation>
    <scope>NUCLEOTIDE SEQUENCE</scope>
    <source>
        <tissue evidence="1">Shoot tissue taken approximately 20 cm above the soil surface</tissue>
    </source>
</reference>
<name>A0A0A9HVA2_ARUDO</name>
<evidence type="ECO:0000313" key="1">
    <source>
        <dbReference type="EMBL" id="JAE36848.1"/>
    </source>
</evidence>
<accession>A0A0A9HVA2</accession>
<dbReference type="EMBL" id="GBRH01161048">
    <property type="protein sequence ID" value="JAE36848.1"/>
    <property type="molecule type" value="Transcribed_RNA"/>
</dbReference>
<dbReference type="AlphaFoldDB" id="A0A0A9HVA2"/>
<proteinExistence type="predicted"/>
<sequence>MLGSFYFAPSGMLSKHSFSHTCFVTKC</sequence>
<organism evidence="1">
    <name type="scientific">Arundo donax</name>
    <name type="common">Giant reed</name>
    <name type="synonym">Donax arundinaceus</name>
    <dbReference type="NCBI Taxonomy" id="35708"/>
    <lineage>
        <taxon>Eukaryota</taxon>
        <taxon>Viridiplantae</taxon>
        <taxon>Streptophyta</taxon>
        <taxon>Embryophyta</taxon>
        <taxon>Tracheophyta</taxon>
        <taxon>Spermatophyta</taxon>
        <taxon>Magnoliopsida</taxon>
        <taxon>Liliopsida</taxon>
        <taxon>Poales</taxon>
        <taxon>Poaceae</taxon>
        <taxon>PACMAD clade</taxon>
        <taxon>Arundinoideae</taxon>
        <taxon>Arundineae</taxon>
        <taxon>Arundo</taxon>
    </lineage>
</organism>
<protein>
    <submittedName>
        <fullName evidence="1">Uncharacterized protein</fullName>
    </submittedName>
</protein>